<sequence>MKKISYKILIVLLSAFQFSQAQNTKEKQKESFLVQPNVVIDINTRYTNIEIETWDKNEVVVEAFMEVEGEDITPKMRDDLFNKWDFEAVGNSKLVRVRSRSKSRIDIHSFNFDAPNYNHFESDLVDLSLGALDVLDSADFAVPIPPMPELPVPPMPQTPSKFDFKAYKKDKSYLKKWKKKNEKIIGKNAKIKVNGTSLTINNYEYDSIQGKELKERIKEIEKKAQKQLERELKYKALIEKRTQLLVEREKKRAEKLKIIHEKREALQERRRTDIQKILKQRSNIKIKRFIKIKAPKSAKFNMNVRYGELSFSK</sequence>
<organism evidence="2 3">
    <name type="scientific">Tenacibaculum geojense</name>
    <dbReference type="NCBI Taxonomy" id="915352"/>
    <lineage>
        <taxon>Bacteria</taxon>
        <taxon>Pseudomonadati</taxon>
        <taxon>Bacteroidota</taxon>
        <taxon>Flavobacteriia</taxon>
        <taxon>Flavobacteriales</taxon>
        <taxon>Flavobacteriaceae</taxon>
        <taxon>Tenacibaculum</taxon>
    </lineage>
</organism>
<gene>
    <name evidence="2" type="ORF">ACFQ1U_00180</name>
</gene>
<evidence type="ECO:0000313" key="3">
    <source>
        <dbReference type="Proteomes" id="UP001597062"/>
    </source>
</evidence>
<dbReference type="EMBL" id="JBHTJR010000001">
    <property type="protein sequence ID" value="MFD0991609.1"/>
    <property type="molecule type" value="Genomic_DNA"/>
</dbReference>
<protein>
    <submittedName>
        <fullName evidence="2">Uncharacterized protein</fullName>
    </submittedName>
</protein>
<keyword evidence="3" id="KW-1185">Reference proteome</keyword>
<dbReference type="Proteomes" id="UP001597062">
    <property type="component" value="Unassembled WGS sequence"/>
</dbReference>
<proteinExistence type="predicted"/>
<reference evidence="3" key="1">
    <citation type="journal article" date="2019" name="Int. J. Syst. Evol. Microbiol.">
        <title>The Global Catalogue of Microorganisms (GCM) 10K type strain sequencing project: providing services to taxonomists for standard genome sequencing and annotation.</title>
        <authorList>
            <consortium name="The Broad Institute Genomics Platform"/>
            <consortium name="The Broad Institute Genome Sequencing Center for Infectious Disease"/>
            <person name="Wu L."/>
            <person name="Ma J."/>
        </authorList>
    </citation>
    <scope>NUCLEOTIDE SEQUENCE [LARGE SCALE GENOMIC DNA]</scope>
    <source>
        <strain evidence="3">CCUG 60527</strain>
    </source>
</reference>
<evidence type="ECO:0000313" key="2">
    <source>
        <dbReference type="EMBL" id="MFD0991609.1"/>
    </source>
</evidence>
<accession>A0ABW3JMP9</accession>
<comment type="caution">
    <text evidence="2">The sequence shown here is derived from an EMBL/GenBank/DDBJ whole genome shotgun (WGS) entry which is preliminary data.</text>
</comment>
<feature type="chain" id="PRO_5047265822" evidence="1">
    <location>
        <begin position="22"/>
        <end position="313"/>
    </location>
</feature>
<dbReference type="RefSeq" id="WP_386104077.1">
    <property type="nucleotide sequence ID" value="NZ_JBHTJR010000001.1"/>
</dbReference>
<keyword evidence="1" id="KW-0732">Signal</keyword>
<name>A0ABW3JMP9_9FLAO</name>
<evidence type="ECO:0000256" key="1">
    <source>
        <dbReference type="SAM" id="SignalP"/>
    </source>
</evidence>
<feature type="signal peptide" evidence="1">
    <location>
        <begin position="1"/>
        <end position="21"/>
    </location>
</feature>